<dbReference type="InterPro" id="IPR019554">
    <property type="entry name" value="Soluble_ligand-bd"/>
</dbReference>
<dbReference type="GO" id="GO:0015627">
    <property type="term" value="C:type II protein secretion system complex"/>
    <property type="evidence" value="ECO:0007669"/>
    <property type="project" value="TreeGrafter"/>
</dbReference>
<dbReference type="Pfam" id="PF10531">
    <property type="entry name" value="SLBB"/>
    <property type="match status" value="1"/>
</dbReference>
<dbReference type="InterPro" id="IPR003583">
    <property type="entry name" value="Hlx-hairpin-Hlx_DNA-bd_motif"/>
</dbReference>
<dbReference type="AlphaFoldDB" id="A0A1H4C6E2"/>
<evidence type="ECO:0000256" key="1">
    <source>
        <dbReference type="SAM" id="Phobius"/>
    </source>
</evidence>
<dbReference type="InterPro" id="IPR051675">
    <property type="entry name" value="Endo/Exo/Phosphatase_dom_1"/>
</dbReference>
<protein>
    <submittedName>
        <fullName evidence="3">Competence protein ComEA</fullName>
    </submittedName>
</protein>
<feature type="transmembrane region" description="Helical" evidence="1">
    <location>
        <begin position="12"/>
        <end position="31"/>
    </location>
</feature>
<dbReference type="RefSeq" id="WP_242911635.1">
    <property type="nucleotide sequence ID" value="NZ_FNRK01000014.1"/>
</dbReference>
<dbReference type="InterPro" id="IPR010994">
    <property type="entry name" value="RuvA_2-like"/>
</dbReference>
<sequence>MEGKWKIDGKKWGYGLAIGAVLLGIVTWGIVRQQQKRDALLTPMETGGNASTVQETANTKVLVHVAGAVNNPGVYTLDGGSRVIDAVEAAGGLSPEADGDALNLAAVVEDAAKITIPKVNAGGEDVASTAASGLVNINTADKTTLMTLSGIGEVLAQNIIDYRTKNGPFTNLEELKNVNRIGDKLFEQIKDGITL</sequence>
<organism evidence="3 4">
    <name type="scientific">Eubacterium aggregans</name>
    <dbReference type="NCBI Taxonomy" id="81409"/>
    <lineage>
        <taxon>Bacteria</taxon>
        <taxon>Bacillati</taxon>
        <taxon>Bacillota</taxon>
        <taxon>Clostridia</taxon>
        <taxon>Eubacteriales</taxon>
        <taxon>Eubacteriaceae</taxon>
        <taxon>Eubacterium</taxon>
    </lineage>
</organism>
<keyword evidence="4" id="KW-1185">Reference proteome</keyword>
<proteinExistence type="predicted"/>
<dbReference type="SUPFAM" id="SSF47781">
    <property type="entry name" value="RuvA domain 2-like"/>
    <property type="match status" value="1"/>
</dbReference>
<keyword evidence="1" id="KW-1133">Transmembrane helix</keyword>
<name>A0A1H4C6E2_9FIRM</name>
<feature type="domain" description="Helix-hairpin-helix DNA-binding motif class 1" evidence="2">
    <location>
        <begin position="173"/>
        <end position="192"/>
    </location>
</feature>
<dbReference type="SMART" id="SM00278">
    <property type="entry name" value="HhH1"/>
    <property type="match status" value="2"/>
</dbReference>
<dbReference type="NCBIfam" id="TIGR00426">
    <property type="entry name" value="competence protein ComEA helix-hairpin-helix repeat region"/>
    <property type="match status" value="1"/>
</dbReference>
<dbReference type="Pfam" id="PF12836">
    <property type="entry name" value="HHH_3"/>
    <property type="match status" value="1"/>
</dbReference>
<dbReference type="PANTHER" id="PTHR21180:SF32">
    <property type="entry name" value="ENDONUCLEASE_EXONUCLEASE_PHOSPHATASE FAMILY DOMAIN-CONTAINING PROTEIN 1"/>
    <property type="match status" value="1"/>
</dbReference>
<feature type="domain" description="Helix-hairpin-helix DNA-binding motif class 1" evidence="2">
    <location>
        <begin position="143"/>
        <end position="162"/>
    </location>
</feature>
<accession>A0A1H4C6E2</accession>
<dbReference type="Gene3D" id="1.10.150.280">
    <property type="entry name" value="AF1531-like domain"/>
    <property type="match status" value="1"/>
</dbReference>
<evidence type="ECO:0000259" key="2">
    <source>
        <dbReference type="SMART" id="SM00278"/>
    </source>
</evidence>
<dbReference type="InterPro" id="IPR004509">
    <property type="entry name" value="Competence_ComEA_HhH"/>
</dbReference>
<dbReference type="STRING" id="81409.SAMN04515656_1147"/>
<keyword evidence="1" id="KW-0812">Transmembrane</keyword>
<keyword evidence="1" id="KW-0472">Membrane</keyword>
<dbReference type="GO" id="GO:0006281">
    <property type="term" value="P:DNA repair"/>
    <property type="evidence" value="ECO:0007669"/>
    <property type="project" value="InterPro"/>
</dbReference>
<evidence type="ECO:0000313" key="3">
    <source>
        <dbReference type="EMBL" id="SEA56015.1"/>
    </source>
</evidence>
<dbReference type="Proteomes" id="UP000199394">
    <property type="component" value="Unassembled WGS sequence"/>
</dbReference>
<gene>
    <name evidence="3" type="ORF">SAMN04515656_1147</name>
</gene>
<dbReference type="PANTHER" id="PTHR21180">
    <property type="entry name" value="ENDONUCLEASE/EXONUCLEASE/PHOSPHATASE FAMILY DOMAIN-CONTAINING PROTEIN 1"/>
    <property type="match status" value="1"/>
</dbReference>
<dbReference type="GO" id="GO:0015628">
    <property type="term" value="P:protein secretion by the type II secretion system"/>
    <property type="evidence" value="ECO:0007669"/>
    <property type="project" value="TreeGrafter"/>
</dbReference>
<dbReference type="GO" id="GO:0003677">
    <property type="term" value="F:DNA binding"/>
    <property type="evidence" value="ECO:0007669"/>
    <property type="project" value="InterPro"/>
</dbReference>
<evidence type="ECO:0000313" key="4">
    <source>
        <dbReference type="Proteomes" id="UP000199394"/>
    </source>
</evidence>
<reference evidence="3 4" key="1">
    <citation type="submission" date="2016-10" db="EMBL/GenBank/DDBJ databases">
        <authorList>
            <person name="de Groot N.N."/>
        </authorList>
    </citation>
    <scope>NUCLEOTIDE SEQUENCE [LARGE SCALE GENOMIC DNA]</scope>
    <source>
        <strain evidence="3 4">SR12</strain>
    </source>
</reference>
<dbReference type="EMBL" id="FNRK01000014">
    <property type="protein sequence ID" value="SEA56015.1"/>
    <property type="molecule type" value="Genomic_DNA"/>
</dbReference>